<name>A0A1Q9CNB0_SYMMI</name>
<organism evidence="1 2">
    <name type="scientific">Symbiodinium microadriaticum</name>
    <name type="common">Dinoflagellate</name>
    <name type="synonym">Zooxanthella microadriatica</name>
    <dbReference type="NCBI Taxonomy" id="2951"/>
    <lineage>
        <taxon>Eukaryota</taxon>
        <taxon>Sar</taxon>
        <taxon>Alveolata</taxon>
        <taxon>Dinophyceae</taxon>
        <taxon>Suessiales</taxon>
        <taxon>Symbiodiniaceae</taxon>
        <taxon>Symbiodinium</taxon>
    </lineage>
</organism>
<dbReference type="OrthoDB" id="2122982at2759"/>
<sequence>MVEPARALASSSLWLQQDDYRIWQSALLTSELKSAVEPLFKRRAKWALPLAEKEVQDAFRKATRGDGGACGQCLCIAAFG</sequence>
<evidence type="ECO:0000313" key="2">
    <source>
        <dbReference type="Proteomes" id="UP000186817"/>
    </source>
</evidence>
<comment type="caution">
    <text evidence="1">The sequence shown here is derived from an EMBL/GenBank/DDBJ whole genome shotgun (WGS) entry which is preliminary data.</text>
</comment>
<dbReference type="Proteomes" id="UP000186817">
    <property type="component" value="Unassembled WGS sequence"/>
</dbReference>
<accession>A0A1Q9CNB0</accession>
<dbReference type="AlphaFoldDB" id="A0A1Q9CNB0"/>
<keyword evidence="2" id="KW-1185">Reference proteome</keyword>
<gene>
    <name evidence="1" type="ORF">AK812_SmicGene34729</name>
</gene>
<dbReference type="EMBL" id="LSRX01001044">
    <property type="protein sequence ID" value="OLP84410.1"/>
    <property type="molecule type" value="Genomic_DNA"/>
</dbReference>
<reference evidence="1 2" key="1">
    <citation type="submission" date="2016-02" db="EMBL/GenBank/DDBJ databases">
        <title>Genome analysis of coral dinoflagellate symbionts highlights evolutionary adaptations to a symbiotic lifestyle.</title>
        <authorList>
            <person name="Aranda M."/>
            <person name="Li Y."/>
            <person name="Liew Y.J."/>
            <person name="Baumgarten S."/>
            <person name="Simakov O."/>
            <person name="Wilson M."/>
            <person name="Piel J."/>
            <person name="Ashoor H."/>
            <person name="Bougouffa S."/>
            <person name="Bajic V.B."/>
            <person name="Ryu T."/>
            <person name="Ravasi T."/>
            <person name="Bayer T."/>
            <person name="Micklem G."/>
            <person name="Kim H."/>
            <person name="Bhak J."/>
            <person name="Lajeunesse T.C."/>
            <person name="Voolstra C.R."/>
        </authorList>
    </citation>
    <scope>NUCLEOTIDE SEQUENCE [LARGE SCALE GENOMIC DNA]</scope>
    <source>
        <strain evidence="1 2">CCMP2467</strain>
    </source>
</reference>
<proteinExistence type="predicted"/>
<protein>
    <submittedName>
        <fullName evidence="1">Uncharacterized protein</fullName>
    </submittedName>
</protein>
<evidence type="ECO:0000313" key="1">
    <source>
        <dbReference type="EMBL" id="OLP84410.1"/>
    </source>
</evidence>